<dbReference type="EMBL" id="BMZM01000001">
    <property type="protein sequence ID" value="GHC18408.1"/>
    <property type="molecule type" value="Genomic_DNA"/>
</dbReference>
<proteinExistence type="predicted"/>
<protein>
    <submittedName>
        <fullName evidence="2">Uncharacterized protein</fullName>
    </submittedName>
</protein>
<accession>A0ABQ3FCD4</accession>
<keyword evidence="1" id="KW-0812">Transmembrane</keyword>
<feature type="transmembrane region" description="Helical" evidence="1">
    <location>
        <begin position="68"/>
        <end position="84"/>
    </location>
</feature>
<reference evidence="3" key="1">
    <citation type="journal article" date="2019" name="Int. J. Syst. Evol. Microbiol.">
        <title>The Global Catalogue of Microorganisms (GCM) 10K type strain sequencing project: providing services to taxonomists for standard genome sequencing and annotation.</title>
        <authorList>
            <consortium name="The Broad Institute Genomics Platform"/>
            <consortium name="The Broad Institute Genome Sequencing Center for Infectious Disease"/>
            <person name="Wu L."/>
            <person name="Ma J."/>
        </authorList>
    </citation>
    <scope>NUCLEOTIDE SEQUENCE [LARGE SCALE GENOMIC DNA]</scope>
    <source>
        <strain evidence="3">KCTC 42082</strain>
    </source>
</reference>
<comment type="caution">
    <text evidence="2">The sequence shown here is derived from an EMBL/GenBank/DDBJ whole genome shotgun (WGS) entry which is preliminary data.</text>
</comment>
<keyword evidence="1" id="KW-0472">Membrane</keyword>
<keyword evidence="3" id="KW-1185">Reference proteome</keyword>
<evidence type="ECO:0000313" key="3">
    <source>
        <dbReference type="Proteomes" id="UP000604243"/>
    </source>
</evidence>
<organism evidence="2 3">
    <name type="scientific">Kushneria pakistanensis</name>
    <dbReference type="NCBI Taxonomy" id="1508770"/>
    <lineage>
        <taxon>Bacteria</taxon>
        <taxon>Pseudomonadati</taxon>
        <taxon>Pseudomonadota</taxon>
        <taxon>Gammaproteobacteria</taxon>
        <taxon>Oceanospirillales</taxon>
        <taxon>Halomonadaceae</taxon>
        <taxon>Kushneria</taxon>
    </lineage>
</organism>
<sequence>MRCTFCVVPGESSNVPEGVSDKDTPYRDRVSQEFRVAPPTPDAYDGAPFGSSALESCMSDASRRLRNRLFFAVVLAGLITGFLTL</sequence>
<gene>
    <name evidence="2" type="ORF">GCM10010082_07250</name>
</gene>
<evidence type="ECO:0000256" key="1">
    <source>
        <dbReference type="SAM" id="Phobius"/>
    </source>
</evidence>
<evidence type="ECO:0000313" key="2">
    <source>
        <dbReference type="EMBL" id="GHC18408.1"/>
    </source>
</evidence>
<keyword evidence="1" id="KW-1133">Transmembrane helix</keyword>
<name>A0ABQ3FCD4_9GAMM</name>
<dbReference type="Proteomes" id="UP000604243">
    <property type="component" value="Unassembled WGS sequence"/>
</dbReference>